<evidence type="ECO:0000313" key="1">
    <source>
        <dbReference type="EMBL" id="PKX97306.1"/>
    </source>
</evidence>
<sequence>MIESHISVSGLYTMDLSRLESVSIVYVLYSPLHSWTHLNACTSGRTASRFGQLSTAASRIRKVTCVVISGLVFFYLSVG</sequence>
<dbReference type="EMBL" id="MSZS01000002">
    <property type="protein sequence ID" value="PKX97306.1"/>
    <property type="molecule type" value="Genomic_DNA"/>
</dbReference>
<comment type="caution">
    <text evidence="1">The sequence shown here is derived from an EMBL/GenBank/DDBJ whole genome shotgun (WGS) entry which is preliminary data.</text>
</comment>
<dbReference type="RefSeq" id="XP_024685901.1">
    <property type="nucleotide sequence ID" value="XM_024820996.1"/>
</dbReference>
<organism evidence="1 2">
    <name type="scientific">Aspergillus novofumigatus (strain IBT 16806)</name>
    <dbReference type="NCBI Taxonomy" id="1392255"/>
    <lineage>
        <taxon>Eukaryota</taxon>
        <taxon>Fungi</taxon>
        <taxon>Dikarya</taxon>
        <taxon>Ascomycota</taxon>
        <taxon>Pezizomycotina</taxon>
        <taxon>Eurotiomycetes</taxon>
        <taxon>Eurotiomycetidae</taxon>
        <taxon>Eurotiales</taxon>
        <taxon>Aspergillaceae</taxon>
        <taxon>Aspergillus</taxon>
        <taxon>Aspergillus subgen. Fumigati</taxon>
    </lineage>
</organism>
<dbReference type="GeneID" id="36528322"/>
<reference evidence="2" key="1">
    <citation type="journal article" date="2018" name="Proc. Natl. Acad. Sci. U.S.A.">
        <title>Linking secondary metabolites to gene clusters through genome sequencing of six diverse Aspergillus species.</title>
        <authorList>
            <person name="Kaerboelling I."/>
            <person name="Vesth T.C."/>
            <person name="Frisvad J.C."/>
            <person name="Nybo J.L."/>
            <person name="Theobald S."/>
            <person name="Kuo A."/>
            <person name="Bowyer P."/>
            <person name="Matsuda Y."/>
            <person name="Mondo S."/>
            <person name="Lyhne E.K."/>
            <person name="Kogle M.E."/>
            <person name="Clum A."/>
            <person name="Lipzen A."/>
            <person name="Salamov A."/>
            <person name="Ngan C.Y."/>
            <person name="Daum C."/>
            <person name="Chiniquy J."/>
            <person name="Barry K."/>
            <person name="LaButti K."/>
            <person name="Haridas S."/>
            <person name="Simmons B.A."/>
            <person name="Magnuson J.K."/>
            <person name="Mortensen U.H."/>
            <person name="Larsen T.O."/>
            <person name="Grigoriev I.V."/>
            <person name="Baker S.E."/>
            <person name="Andersen M.R."/>
        </authorList>
    </citation>
    <scope>NUCLEOTIDE SEQUENCE [LARGE SCALE GENOMIC DNA]</scope>
    <source>
        <strain evidence="2">IBT 16806</strain>
    </source>
</reference>
<evidence type="ECO:0000313" key="2">
    <source>
        <dbReference type="Proteomes" id="UP000234474"/>
    </source>
</evidence>
<dbReference type="VEuPathDB" id="FungiDB:P174DRAFT_106805"/>
<name>A0A2I1CI49_ASPN1</name>
<dbReference type="Proteomes" id="UP000234474">
    <property type="component" value="Unassembled WGS sequence"/>
</dbReference>
<dbReference type="AlphaFoldDB" id="A0A2I1CI49"/>
<gene>
    <name evidence="1" type="ORF">P174DRAFT_106805</name>
</gene>
<keyword evidence="2" id="KW-1185">Reference proteome</keyword>
<protein>
    <submittedName>
        <fullName evidence="1">Uncharacterized protein</fullName>
    </submittedName>
</protein>
<proteinExistence type="predicted"/>
<accession>A0A2I1CI49</accession>